<evidence type="ECO:0000313" key="1">
    <source>
        <dbReference type="EMBL" id="OTW30513.1"/>
    </source>
</evidence>
<name>A0ABX3Z0U2_9STAP</name>
<dbReference type="Proteomes" id="UP000195208">
    <property type="component" value="Unassembled WGS sequence"/>
</dbReference>
<proteinExistence type="predicted"/>
<evidence type="ECO:0000313" key="2">
    <source>
        <dbReference type="Proteomes" id="UP000195208"/>
    </source>
</evidence>
<dbReference type="RefSeq" id="WP_052257816.1">
    <property type="nucleotide sequence ID" value="NZ_JAPTFZ010000006.1"/>
</dbReference>
<keyword evidence="2" id="KW-1185">Reference proteome</keyword>
<sequence length="140" mass="16718">MSINTKNFKRGSTGLLWEHQNRFHEYIRILNGSSNYSSILKKVMTFKEVEIVFKLPHNTVIQDFKKGIFKKTTVRKSGNTYLITLHEAKRHYEDYWSTRAKKNISHLYSSYDGKKMSEDEYFIRFNERVEAKTLVKQDKI</sequence>
<organism evidence="1 2">
    <name type="scientific">Staphylococcus agnetis</name>
    <dbReference type="NCBI Taxonomy" id="985762"/>
    <lineage>
        <taxon>Bacteria</taxon>
        <taxon>Bacillati</taxon>
        <taxon>Bacillota</taxon>
        <taxon>Bacilli</taxon>
        <taxon>Bacillales</taxon>
        <taxon>Staphylococcaceae</taxon>
        <taxon>Staphylococcus</taxon>
    </lineage>
</organism>
<protein>
    <submittedName>
        <fullName evidence="1">Uncharacterized protein</fullName>
    </submittedName>
</protein>
<reference evidence="1 2" key="1">
    <citation type="submission" date="2017-04" db="EMBL/GenBank/DDBJ databases">
        <title>Staphylococcus agnetis, a potential pathogen in the broiler production.</title>
        <authorList>
            <person name="Poulsen L."/>
        </authorList>
    </citation>
    <scope>NUCLEOTIDE SEQUENCE [LARGE SCALE GENOMIC DNA]</scope>
    <source>
        <strain evidence="1 2">723_310714_2_2_spleen</strain>
    </source>
</reference>
<accession>A0ABX3Z0U2</accession>
<comment type="caution">
    <text evidence="1">The sequence shown here is derived from an EMBL/GenBank/DDBJ whole genome shotgun (WGS) entry which is preliminary data.</text>
</comment>
<dbReference type="GeneID" id="41072836"/>
<gene>
    <name evidence="1" type="ORF">B9M88_09600</name>
</gene>
<dbReference type="EMBL" id="NEFX01000018">
    <property type="protein sequence ID" value="OTW30513.1"/>
    <property type="molecule type" value="Genomic_DNA"/>
</dbReference>